<keyword evidence="1" id="KW-1133">Transmembrane helix</keyword>
<reference evidence="2" key="1">
    <citation type="journal article" date="2020" name="mSystems">
        <title>Genome- and Community-Level Interaction Insights into Carbon Utilization and Element Cycling Functions of Hydrothermarchaeota in Hydrothermal Sediment.</title>
        <authorList>
            <person name="Zhou Z."/>
            <person name="Liu Y."/>
            <person name="Xu W."/>
            <person name="Pan J."/>
            <person name="Luo Z.H."/>
            <person name="Li M."/>
        </authorList>
    </citation>
    <scope>NUCLEOTIDE SEQUENCE [LARGE SCALE GENOMIC DNA]</scope>
    <source>
        <strain evidence="2">SpSt-143</strain>
    </source>
</reference>
<keyword evidence="1" id="KW-0472">Membrane</keyword>
<dbReference type="EMBL" id="DSGB01000004">
    <property type="protein sequence ID" value="HER95915.1"/>
    <property type="molecule type" value="Genomic_DNA"/>
</dbReference>
<comment type="caution">
    <text evidence="2">The sequence shown here is derived from an EMBL/GenBank/DDBJ whole genome shotgun (WGS) entry which is preliminary data.</text>
</comment>
<protein>
    <submittedName>
        <fullName evidence="2">Uncharacterized protein</fullName>
    </submittedName>
</protein>
<proteinExistence type="predicted"/>
<keyword evidence="1" id="KW-0812">Transmembrane</keyword>
<dbReference type="AlphaFoldDB" id="A0A7V2F720"/>
<evidence type="ECO:0000313" key="2">
    <source>
        <dbReference type="EMBL" id="HER95915.1"/>
    </source>
</evidence>
<evidence type="ECO:0000256" key="1">
    <source>
        <dbReference type="SAM" id="Phobius"/>
    </source>
</evidence>
<organism evidence="2">
    <name type="scientific">Rhodothermus marinus</name>
    <name type="common">Rhodothermus obamensis</name>
    <dbReference type="NCBI Taxonomy" id="29549"/>
    <lineage>
        <taxon>Bacteria</taxon>
        <taxon>Pseudomonadati</taxon>
        <taxon>Rhodothermota</taxon>
        <taxon>Rhodothermia</taxon>
        <taxon>Rhodothermales</taxon>
        <taxon>Rhodothermaceae</taxon>
        <taxon>Rhodothermus</taxon>
    </lineage>
</organism>
<name>A0A7V2F720_RHOMR</name>
<gene>
    <name evidence="2" type="ORF">ENO59_05290</name>
</gene>
<sequence length="226" mass="24951">MKTGLPPQHVPDSMEAKRLHLLCRLYGEVPPNGIDPESDPELAAEWQVWQEVKAWLEARPRSRPDPAVVDRIVAAAARAARAADRSARPRHSSWRTRKTLAIVLTVSMGLVGLFAYALRPVPATRTGRILAEQAATTPQAVELPMAKMLQPATPHAAIAATAPRTSQTPPLFLEWDDREAVQQVYRQLQLLEARSAPDAWEPALPLEAWPTRQATPGLLPASRRMP</sequence>
<feature type="transmembrane region" description="Helical" evidence="1">
    <location>
        <begin position="100"/>
        <end position="118"/>
    </location>
</feature>
<accession>A0A7V2F720</accession>